<reference evidence="6" key="1">
    <citation type="submission" date="2020-12" db="EMBL/GenBank/DDBJ databases">
        <title>Antrihabitans popcorni sp. nov. and Antrihabitans auranticaus sp. nov., isolated from a larva cave.</title>
        <authorList>
            <person name="Lee S.D."/>
            <person name="Kim I.S."/>
        </authorList>
    </citation>
    <scope>NUCLEOTIDE SEQUENCE</scope>
    <source>
        <strain evidence="6">YC3-6</strain>
    </source>
</reference>
<dbReference type="PROSITE" id="PS00211">
    <property type="entry name" value="ABC_TRANSPORTER_1"/>
    <property type="match status" value="1"/>
</dbReference>
<evidence type="ECO:0000256" key="4">
    <source>
        <dbReference type="ARBA" id="ARBA00022840"/>
    </source>
</evidence>
<dbReference type="RefSeq" id="WP_199701190.1">
    <property type="nucleotide sequence ID" value="NZ_JAEMNV010000001.1"/>
</dbReference>
<dbReference type="PROSITE" id="PS50893">
    <property type="entry name" value="ABC_TRANSPORTER_2"/>
    <property type="match status" value="1"/>
</dbReference>
<dbReference type="InterPro" id="IPR017871">
    <property type="entry name" value="ABC_transporter-like_CS"/>
</dbReference>
<evidence type="ECO:0000313" key="6">
    <source>
        <dbReference type="EMBL" id="MBJ8337492.1"/>
    </source>
</evidence>
<feature type="domain" description="ABC transporter" evidence="5">
    <location>
        <begin position="2"/>
        <end position="210"/>
    </location>
</feature>
<protein>
    <submittedName>
        <fullName evidence="6">ATP-binding cassette domain-containing protein</fullName>
    </submittedName>
</protein>
<evidence type="ECO:0000259" key="5">
    <source>
        <dbReference type="PROSITE" id="PS50893"/>
    </source>
</evidence>
<dbReference type="InterPro" id="IPR003593">
    <property type="entry name" value="AAA+_ATPase"/>
</dbReference>
<keyword evidence="3" id="KW-0547">Nucleotide-binding</keyword>
<evidence type="ECO:0000313" key="7">
    <source>
        <dbReference type="Proteomes" id="UP000655868"/>
    </source>
</evidence>
<dbReference type="AlphaFoldDB" id="A0A934NLT2"/>
<keyword evidence="4 6" id="KW-0067">ATP-binding</keyword>
<dbReference type="SUPFAM" id="SSF52540">
    <property type="entry name" value="P-loop containing nucleoside triphosphate hydrolases"/>
    <property type="match status" value="1"/>
</dbReference>
<dbReference type="Pfam" id="PF00005">
    <property type="entry name" value="ABC_tran"/>
    <property type="match status" value="1"/>
</dbReference>
<accession>A0A934NLT2</accession>
<dbReference type="InterPro" id="IPR003439">
    <property type="entry name" value="ABC_transporter-like_ATP-bd"/>
</dbReference>
<gene>
    <name evidence="6" type="ORF">JGU71_01205</name>
</gene>
<keyword evidence="7" id="KW-1185">Reference proteome</keyword>
<dbReference type="InterPro" id="IPR027417">
    <property type="entry name" value="P-loop_NTPase"/>
</dbReference>
<comment type="similarity">
    <text evidence="1">Belongs to the ABC transporter superfamily.</text>
</comment>
<sequence>MLHVSGACRRFGALTVFSDVGFDVLPGEACALVGSNGSGKSTLLRCIVGADRLEYGTITFGLEPSGAEPVDESAPRFRAAVASVLDDHAVFPHLSVREHLELIASAHGVHHSSSAAGTVLDAIGLTGAADQLPGTLSSGQQRRLALGSAFVRPRSIVVLDEPEQHLDAKGRRWLADTLVAEKAAGVSVVLASHDEDLVAEVADQRIDADAWR</sequence>
<name>A0A934NLT2_9NOCA</name>
<keyword evidence="2" id="KW-0813">Transport</keyword>
<organism evidence="6 7">
    <name type="scientific">Antrihabitans stalagmiti</name>
    <dbReference type="NCBI Taxonomy" id="2799499"/>
    <lineage>
        <taxon>Bacteria</taxon>
        <taxon>Bacillati</taxon>
        <taxon>Actinomycetota</taxon>
        <taxon>Actinomycetes</taxon>
        <taxon>Mycobacteriales</taxon>
        <taxon>Nocardiaceae</taxon>
        <taxon>Antrihabitans</taxon>
    </lineage>
</organism>
<dbReference type="Gene3D" id="3.40.50.300">
    <property type="entry name" value="P-loop containing nucleotide triphosphate hydrolases"/>
    <property type="match status" value="1"/>
</dbReference>
<dbReference type="EMBL" id="JAEMNV010000001">
    <property type="protein sequence ID" value="MBJ8337492.1"/>
    <property type="molecule type" value="Genomic_DNA"/>
</dbReference>
<dbReference type="PANTHER" id="PTHR43335:SF4">
    <property type="entry name" value="ABC TRANSPORTER, ATP-BINDING PROTEIN"/>
    <property type="match status" value="1"/>
</dbReference>
<comment type="caution">
    <text evidence="6">The sequence shown here is derived from an EMBL/GenBank/DDBJ whole genome shotgun (WGS) entry which is preliminary data.</text>
</comment>
<proteinExistence type="inferred from homology"/>
<evidence type="ECO:0000256" key="1">
    <source>
        <dbReference type="ARBA" id="ARBA00005417"/>
    </source>
</evidence>
<evidence type="ECO:0000256" key="3">
    <source>
        <dbReference type="ARBA" id="ARBA00022741"/>
    </source>
</evidence>
<dbReference type="GO" id="GO:0016887">
    <property type="term" value="F:ATP hydrolysis activity"/>
    <property type="evidence" value="ECO:0007669"/>
    <property type="project" value="InterPro"/>
</dbReference>
<evidence type="ECO:0000256" key="2">
    <source>
        <dbReference type="ARBA" id="ARBA00022448"/>
    </source>
</evidence>
<dbReference type="PANTHER" id="PTHR43335">
    <property type="entry name" value="ABC TRANSPORTER, ATP-BINDING PROTEIN"/>
    <property type="match status" value="1"/>
</dbReference>
<dbReference type="GO" id="GO:0005524">
    <property type="term" value="F:ATP binding"/>
    <property type="evidence" value="ECO:0007669"/>
    <property type="project" value="UniProtKB-KW"/>
</dbReference>
<dbReference type="SMART" id="SM00382">
    <property type="entry name" value="AAA"/>
    <property type="match status" value="1"/>
</dbReference>
<dbReference type="Proteomes" id="UP000655868">
    <property type="component" value="Unassembled WGS sequence"/>
</dbReference>